<evidence type="ECO:0000313" key="3">
    <source>
        <dbReference type="Proteomes" id="UP000823388"/>
    </source>
</evidence>
<name>A0A8T0S3J0_PANVG</name>
<keyword evidence="3" id="KW-1185">Reference proteome</keyword>
<protein>
    <recommendedName>
        <fullName evidence="4">Secreted protein</fullName>
    </recommendedName>
</protein>
<feature type="signal peptide" evidence="1">
    <location>
        <begin position="1"/>
        <end position="15"/>
    </location>
</feature>
<dbReference type="Proteomes" id="UP000823388">
    <property type="component" value="Chromosome 5N"/>
</dbReference>
<organism evidence="2 3">
    <name type="scientific">Panicum virgatum</name>
    <name type="common">Blackwell switchgrass</name>
    <dbReference type="NCBI Taxonomy" id="38727"/>
    <lineage>
        <taxon>Eukaryota</taxon>
        <taxon>Viridiplantae</taxon>
        <taxon>Streptophyta</taxon>
        <taxon>Embryophyta</taxon>
        <taxon>Tracheophyta</taxon>
        <taxon>Spermatophyta</taxon>
        <taxon>Magnoliopsida</taxon>
        <taxon>Liliopsida</taxon>
        <taxon>Poales</taxon>
        <taxon>Poaceae</taxon>
        <taxon>PACMAD clade</taxon>
        <taxon>Panicoideae</taxon>
        <taxon>Panicodae</taxon>
        <taxon>Paniceae</taxon>
        <taxon>Panicinae</taxon>
        <taxon>Panicum</taxon>
        <taxon>Panicum sect. Hiantes</taxon>
    </lineage>
</organism>
<evidence type="ECO:0008006" key="4">
    <source>
        <dbReference type="Google" id="ProtNLM"/>
    </source>
</evidence>
<reference evidence="2" key="1">
    <citation type="submission" date="2020-05" db="EMBL/GenBank/DDBJ databases">
        <title>WGS assembly of Panicum virgatum.</title>
        <authorList>
            <person name="Lovell J.T."/>
            <person name="Jenkins J."/>
            <person name="Shu S."/>
            <person name="Juenger T.E."/>
            <person name="Schmutz J."/>
        </authorList>
    </citation>
    <scope>NUCLEOTIDE SEQUENCE</scope>
    <source>
        <strain evidence="2">AP13</strain>
    </source>
</reference>
<dbReference type="EMBL" id="CM029046">
    <property type="protein sequence ID" value="KAG2593201.1"/>
    <property type="molecule type" value="Genomic_DNA"/>
</dbReference>
<dbReference type="AlphaFoldDB" id="A0A8T0S3J0"/>
<comment type="caution">
    <text evidence="2">The sequence shown here is derived from an EMBL/GenBank/DDBJ whole genome shotgun (WGS) entry which is preliminary data.</text>
</comment>
<evidence type="ECO:0000256" key="1">
    <source>
        <dbReference type="SAM" id="SignalP"/>
    </source>
</evidence>
<accession>A0A8T0S3J0</accession>
<gene>
    <name evidence="2" type="ORF">PVAP13_5NG110317</name>
</gene>
<feature type="chain" id="PRO_5035792272" description="Secreted protein" evidence="1">
    <location>
        <begin position="16"/>
        <end position="88"/>
    </location>
</feature>
<proteinExistence type="predicted"/>
<evidence type="ECO:0000313" key="2">
    <source>
        <dbReference type="EMBL" id="KAG2593201.1"/>
    </source>
</evidence>
<keyword evidence="1" id="KW-0732">Signal</keyword>
<sequence length="88" mass="9554">MFIPLSALCSPLSLSLLPLDSIDDSAVMGCRATWWRQGSARFRSVTYVHAFGGVPVPMDLARSPVRASMPRSRQEVDLLCSPCEDGGN</sequence>